<keyword evidence="8" id="KW-0520">NAD</keyword>
<keyword evidence="4 17" id="KW-0489">Methyltransferase</keyword>
<dbReference type="FunFam" id="3.40.1010.10:FF:000001">
    <property type="entry name" value="Siroheme synthase"/>
    <property type="match status" value="1"/>
</dbReference>
<dbReference type="Gene3D" id="3.40.50.720">
    <property type="entry name" value="NAD(P)-binding Rossmann-like Domain"/>
    <property type="match status" value="1"/>
</dbReference>
<dbReference type="InterPro" id="IPR000878">
    <property type="entry name" value="4pyrrol_Mease"/>
</dbReference>
<dbReference type="InterPro" id="IPR006366">
    <property type="entry name" value="CobA/CysG_C"/>
</dbReference>
<dbReference type="Pfam" id="PF13241">
    <property type="entry name" value="NAD_binding_7"/>
    <property type="match status" value="1"/>
</dbReference>
<evidence type="ECO:0000259" key="16">
    <source>
        <dbReference type="Pfam" id="PF10414"/>
    </source>
</evidence>
<feature type="domain" description="Sirohaem synthase dimerisation" evidence="16">
    <location>
        <begin position="168"/>
        <end position="203"/>
    </location>
</feature>
<keyword evidence="6" id="KW-0949">S-adenosyl-L-methionine</keyword>
<dbReference type="GO" id="GO:0051266">
    <property type="term" value="F:sirohydrochlorin ferrochelatase activity"/>
    <property type="evidence" value="ECO:0007669"/>
    <property type="project" value="InterPro"/>
</dbReference>
<sequence length="476" mass="50555">MTTASTERRPEEVPARIEPLTTLPLFHNLAGRKVVLTGAGDPALWKAELLVAAGAELLILAGSHEGAARYANLTGRADIQARPWTADDLTGAALLIHGEEGGAETFVAAARSAGMPVNVIDNPKHSDFTFGTIVNRSPLVIGIFSGGHAPMLGQSVRERLEALLPAKLAHWAKAAGEWRPEVKTRIGTFEHRRAFWKRFVDRVWSEGHRLPEHADRDALLNEQPAGTGEVLLVGAGPGDPSLLTLGALRALQRASVILYDDLVGPEILELARREARRVAVGKKGYGRACSQADINSEVVRLALEGDTVVRLKGGDPLIFGRAGEELDACRDAGVPVTIIPGISAGQAAGAAIGVSLTERELSRRVQFVTAHGSDGKLPTDIDWTAIADAQATTIVYMPRRNIDAFIDKAAAAGLDRDTPVALVASASLPTERRLFGRVRDLPQLVDTLDASAPLTIIIGQVARERSAAAASNRAAA</sequence>
<protein>
    <submittedName>
        <fullName evidence="17">Uroporphyrinogen-III C-methyltransferase</fullName>
        <ecNumber evidence="17">2.1.1.107</ecNumber>
    </submittedName>
</protein>
<evidence type="ECO:0000259" key="15">
    <source>
        <dbReference type="Pfam" id="PF00590"/>
    </source>
</evidence>
<dbReference type="CDD" id="cd11642">
    <property type="entry name" value="SUMT"/>
    <property type="match status" value="1"/>
</dbReference>
<dbReference type="UniPathway" id="UPA00262">
    <property type="reaction ID" value="UER00211"/>
</dbReference>
<dbReference type="Gene3D" id="1.10.8.210">
    <property type="entry name" value="Sirohaem synthase, dimerisation domain"/>
    <property type="match status" value="1"/>
</dbReference>
<dbReference type="EMBL" id="CP049869">
    <property type="protein sequence ID" value="QIK78298.1"/>
    <property type="molecule type" value="Genomic_DNA"/>
</dbReference>
<feature type="active site" description="Proton acceptor" evidence="14">
    <location>
        <position position="260"/>
    </location>
</feature>
<dbReference type="InterPro" id="IPR036291">
    <property type="entry name" value="NAD(P)-bd_dom_sf"/>
</dbReference>
<name>A0A6G7YNH9_9SPHN</name>
<keyword evidence="10" id="KW-0627">Porphyrin biosynthesis</keyword>
<dbReference type="KEGG" id="spii:G7077_04660"/>
<dbReference type="PROSITE" id="PS00839">
    <property type="entry name" value="SUMT_1"/>
    <property type="match status" value="1"/>
</dbReference>
<reference evidence="17 18" key="1">
    <citation type="submission" date="2020-03" db="EMBL/GenBank/DDBJ databases">
        <title>Sphingomonas sp. nov., isolated from fish.</title>
        <authorList>
            <person name="Hyun D.-W."/>
            <person name="Bae J.-W."/>
        </authorList>
    </citation>
    <scope>NUCLEOTIDE SEQUENCE [LARGE SCALE GENOMIC DNA]</scope>
    <source>
        <strain evidence="17 18">HDW15B</strain>
    </source>
</reference>
<dbReference type="Gene3D" id="3.40.1010.10">
    <property type="entry name" value="Cobalt-precorrin-4 Transmethylase, Domain 1"/>
    <property type="match status" value="1"/>
</dbReference>
<evidence type="ECO:0000256" key="12">
    <source>
        <dbReference type="ARBA" id="ARBA00025705"/>
    </source>
</evidence>
<dbReference type="GO" id="GO:0019354">
    <property type="term" value="P:siroheme biosynthetic process"/>
    <property type="evidence" value="ECO:0007669"/>
    <property type="project" value="UniProtKB-UniPathway"/>
</dbReference>
<evidence type="ECO:0000256" key="13">
    <source>
        <dbReference type="ARBA" id="ARBA00047561"/>
    </source>
</evidence>
<dbReference type="EC" id="2.1.1.107" evidence="17"/>
<dbReference type="PIRSF" id="PIRSF036426">
    <property type="entry name" value="Sirohaem_synth"/>
    <property type="match status" value="1"/>
</dbReference>
<feature type="active site" description="Proton donor" evidence="14">
    <location>
        <position position="282"/>
    </location>
</feature>
<keyword evidence="11" id="KW-0511">Multifunctional enzyme</keyword>
<dbReference type="Gene3D" id="3.30.160.110">
    <property type="entry name" value="Siroheme synthase, domain 2"/>
    <property type="match status" value="1"/>
</dbReference>
<keyword evidence="9" id="KW-0456">Lyase</keyword>
<dbReference type="SUPFAM" id="SSF53790">
    <property type="entry name" value="Tetrapyrrole methylase"/>
    <property type="match status" value="1"/>
</dbReference>
<evidence type="ECO:0000256" key="5">
    <source>
        <dbReference type="ARBA" id="ARBA00022679"/>
    </source>
</evidence>
<dbReference type="SUPFAM" id="SSF75615">
    <property type="entry name" value="Siroheme synthase middle domains-like"/>
    <property type="match status" value="1"/>
</dbReference>
<dbReference type="GO" id="GO:0043115">
    <property type="term" value="F:precorrin-2 dehydrogenase activity"/>
    <property type="evidence" value="ECO:0007669"/>
    <property type="project" value="UniProtKB-EC"/>
</dbReference>
<dbReference type="NCBIfam" id="TIGR01470">
    <property type="entry name" value="cysG_Nterm"/>
    <property type="match status" value="1"/>
</dbReference>
<dbReference type="SUPFAM" id="SSF51735">
    <property type="entry name" value="NAD(P)-binding Rossmann-fold domains"/>
    <property type="match status" value="1"/>
</dbReference>
<keyword evidence="5 17" id="KW-0808">Transferase</keyword>
<accession>A0A6G7YNH9</accession>
<dbReference type="Pfam" id="PF10414">
    <property type="entry name" value="CysG_dimeriser"/>
    <property type="match status" value="1"/>
</dbReference>
<keyword evidence="3" id="KW-0169">Cobalamin biosynthesis</keyword>
<dbReference type="InterPro" id="IPR003043">
    <property type="entry name" value="Uropor_MeTrfase_CS"/>
</dbReference>
<dbReference type="GO" id="GO:0051287">
    <property type="term" value="F:NAD binding"/>
    <property type="evidence" value="ECO:0007669"/>
    <property type="project" value="InterPro"/>
</dbReference>
<dbReference type="InterPro" id="IPR019478">
    <property type="entry name" value="Sirohaem_synthase_dimer_dom"/>
</dbReference>
<keyword evidence="18" id="KW-1185">Reference proteome</keyword>
<dbReference type="InterPro" id="IPR014777">
    <property type="entry name" value="4pyrrole_Mease_sub1"/>
</dbReference>
<dbReference type="NCBIfam" id="TIGR01469">
    <property type="entry name" value="cobA_cysG_Cterm"/>
    <property type="match status" value="1"/>
</dbReference>
<dbReference type="GO" id="GO:0009236">
    <property type="term" value="P:cobalamin biosynthetic process"/>
    <property type="evidence" value="ECO:0007669"/>
    <property type="project" value="UniProtKB-KW"/>
</dbReference>
<feature type="domain" description="Tetrapyrrole methylase" evidence="15">
    <location>
        <begin position="230"/>
        <end position="441"/>
    </location>
</feature>
<dbReference type="InterPro" id="IPR037115">
    <property type="entry name" value="Sirohaem_synt_dimer_dom_sf"/>
</dbReference>
<comment type="catalytic activity">
    <reaction evidence="13">
        <text>precorrin-2 + NAD(+) = sirohydrochlorin + NADH + 2 H(+)</text>
        <dbReference type="Rhea" id="RHEA:15613"/>
        <dbReference type="ChEBI" id="CHEBI:15378"/>
        <dbReference type="ChEBI" id="CHEBI:57540"/>
        <dbReference type="ChEBI" id="CHEBI:57945"/>
        <dbReference type="ChEBI" id="CHEBI:58351"/>
        <dbReference type="ChEBI" id="CHEBI:58827"/>
        <dbReference type="EC" id="1.3.1.76"/>
    </reaction>
</comment>
<dbReference type="InterPro" id="IPR012409">
    <property type="entry name" value="Sirohaem_synth"/>
</dbReference>
<dbReference type="AlphaFoldDB" id="A0A6G7YNH9"/>
<comment type="similarity">
    <text evidence="2">Belongs to the precorrin methyltransferase family.</text>
</comment>
<evidence type="ECO:0000256" key="4">
    <source>
        <dbReference type="ARBA" id="ARBA00022603"/>
    </source>
</evidence>
<dbReference type="PANTHER" id="PTHR45790">
    <property type="entry name" value="SIROHEME SYNTHASE-RELATED"/>
    <property type="match status" value="1"/>
</dbReference>
<dbReference type="Pfam" id="PF00590">
    <property type="entry name" value="TP_methylase"/>
    <property type="match status" value="1"/>
</dbReference>
<dbReference type="NCBIfam" id="NF004790">
    <property type="entry name" value="PRK06136.1"/>
    <property type="match status" value="1"/>
</dbReference>
<dbReference type="Gene3D" id="3.30.950.10">
    <property type="entry name" value="Methyltransferase, Cobalt-precorrin-4 Transmethylase, Domain 2"/>
    <property type="match status" value="1"/>
</dbReference>
<evidence type="ECO:0000256" key="6">
    <source>
        <dbReference type="ARBA" id="ARBA00022691"/>
    </source>
</evidence>
<evidence type="ECO:0000256" key="7">
    <source>
        <dbReference type="ARBA" id="ARBA00023002"/>
    </source>
</evidence>
<dbReference type="GO" id="GO:0032259">
    <property type="term" value="P:methylation"/>
    <property type="evidence" value="ECO:0007669"/>
    <property type="project" value="UniProtKB-KW"/>
</dbReference>
<evidence type="ECO:0000256" key="1">
    <source>
        <dbReference type="ARBA" id="ARBA00005010"/>
    </source>
</evidence>
<comment type="pathway">
    <text evidence="1">Porphyrin-containing compound metabolism; siroheme biosynthesis; sirohydrochlorin from precorrin-2: step 1/1.</text>
</comment>
<dbReference type="PANTHER" id="PTHR45790:SF3">
    <property type="entry name" value="S-ADENOSYL-L-METHIONINE-DEPENDENT UROPORPHYRINOGEN III METHYLTRANSFERASE, CHLOROPLASTIC"/>
    <property type="match status" value="1"/>
</dbReference>
<dbReference type="NCBIfam" id="NF007922">
    <property type="entry name" value="PRK10637.1"/>
    <property type="match status" value="1"/>
</dbReference>
<evidence type="ECO:0000256" key="14">
    <source>
        <dbReference type="PIRSR" id="PIRSR036426-1"/>
    </source>
</evidence>
<dbReference type="InterPro" id="IPR006367">
    <property type="entry name" value="Sirohaem_synthase_N"/>
</dbReference>
<proteinExistence type="inferred from homology"/>
<evidence type="ECO:0000313" key="17">
    <source>
        <dbReference type="EMBL" id="QIK78298.1"/>
    </source>
</evidence>
<evidence type="ECO:0000256" key="11">
    <source>
        <dbReference type="ARBA" id="ARBA00023268"/>
    </source>
</evidence>
<evidence type="ECO:0000256" key="2">
    <source>
        <dbReference type="ARBA" id="ARBA00005879"/>
    </source>
</evidence>
<keyword evidence="7" id="KW-0560">Oxidoreductase</keyword>
<gene>
    <name evidence="17" type="primary">cobA</name>
    <name evidence="17" type="ORF">G7077_04660</name>
</gene>
<dbReference type="InterPro" id="IPR035996">
    <property type="entry name" value="4pyrrol_Methylase_sf"/>
</dbReference>
<evidence type="ECO:0000256" key="9">
    <source>
        <dbReference type="ARBA" id="ARBA00023239"/>
    </source>
</evidence>
<evidence type="ECO:0000313" key="18">
    <source>
        <dbReference type="Proteomes" id="UP000503222"/>
    </source>
</evidence>
<dbReference type="Proteomes" id="UP000503222">
    <property type="component" value="Chromosome"/>
</dbReference>
<dbReference type="RefSeq" id="WP_166410691.1">
    <property type="nucleotide sequence ID" value="NZ_CP049869.1"/>
</dbReference>
<comment type="pathway">
    <text evidence="12">Porphyrin-containing compound metabolism; siroheme biosynthesis; precorrin-2 from uroporphyrinogen III: step 1/1.</text>
</comment>
<dbReference type="InterPro" id="IPR014776">
    <property type="entry name" value="4pyrrole_Mease_sub2"/>
</dbReference>
<organism evidence="17 18">
    <name type="scientific">Sphingomonas piscis</name>
    <dbReference type="NCBI Taxonomy" id="2714943"/>
    <lineage>
        <taxon>Bacteria</taxon>
        <taxon>Pseudomonadati</taxon>
        <taxon>Pseudomonadota</taxon>
        <taxon>Alphaproteobacteria</taxon>
        <taxon>Sphingomonadales</taxon>
        <taxon>Sphingomonadaceae</taxon>
        <taxon>Sphingomonas</taxon>
    </lineage>
</organism>
<evidence type="ECO:0000256" key="10">
    <source>
        <dbReference type="ARBA" id="ARBA00023244"/>
    </source>
</evidence>
<dbReference type="GO" id="GO:0004851">
    <property type="term" value="F:uroporphyrin-III C-methyltransferase activity"/>
    <property type="evidence" value="ECO:0007669"/>
    <property type="project" value="UniProtKB-EC"/>
</dbReference>
<dbReference type="InterPro" id="IPR050161">
    <property type="entry name" value="Siro_Cobalamin_biosynth"/>
</dbReference>
<evidence type="ECO:0000256" key="3">
    <source>
        <dbReference type="ARBA" id="ARBA00022573"/>
    </source>
</evidence>
<evidence type="ECO:0000256" key="8">
    <source>
        <dbReference type="ARBA" id="ARBA00023027"/>
    </source>
</evidence>